<sequence length="55" mass="5997">MTGTKPVIESTHHSSMTVPTGDDSHLVVDVERTVCGPPLDQLWTQCLVRGVVRPI</sequence>
<comment type="caution">
    <text evidence="3">The sequence shown here is derived from an EMBL/GenBank/DDBJ whole genome shotgun (WGS) entry which is preliminary data.</text>
</comment>
<dbReference type="Proteomes" id="UP000325313">
    <property type="component" value="Unassembled WGS sequence"/>
</dbReference>
<proteinExistence type="predicted"/>
<evidence type="ECO:0000313" key="2">
    <source>
        <dbReference type="EMBL" id="KAA1097490.1"/>
    </source>
</evidence>
<name>A0A5B0S9M3_PUCGR</name>
<feature type="region of interest" description="Disordered" evidence="1">
    <location>
        <begin position="1"/>
        <end position="22"/>
    </location>
</feature>
<dbReference type="EMBL" id="VDEP01000069">
    <property type="protein sequence ID" value="KAA1134145.1"/>
    <property type="molecule type" value="Genomic_DNA"/>
</dbReference>
<gene>
    <name evidence="2" type="ORF">PGT21_008698</name>
    <name evidence="3" type="ORF">PGTUg99_029729</name>
</gene>
<dbReference type="AlphaFoldDB" id="A0A5B0S9M3"/>
<reference evidence="4 5" key="1">
    <citation type="submission" date="2019-05" db="EMBL/GenBank/DDBJ databases">
        <title>Emergence of the Ug99 lineage of the wheat stem rust pathogen through somatic hybridization.</title>
        <authorList>
            <person name="Li F."/>
            <person name="Upadhyaya N.M."/>
            <person name="Sperschneider J."/>
            <person name="Matny O."/>
            <person name="Nguyen-Phuc H."/>
            <person name="Mago R."/>
            <person name="Raley C."/>
            <person name="Miller M.E."/>
            <person name="Silverstein K.A.T."/>
            <person name="Henningsen E."/>
            <person name="Hirsch C.D."/>
            <person name="Visser B."/>
            <person name="Pretorius Z.A."/>
            <person name="Steffenson B.J."/>
            <person name="Schwessinger B."/>
            <person name="Dodds P.N."/>
            <person name="Figueroa M."/>
        </authorList>
    </citation>
    <scope>NUCLEOTIDE SEQUENCE [LARGE SCALE GENOMIC DNA]</scope>
    <source>
        <strain evidence="2">21-0</strain>
        <strain evidence="3 5">Ug99</strain>
    </source>
</reference>
<dbReference type="EMBL" id="VSWC01000066">
    <property type="protein sequence ID" value="KAA1097490.1"/>
    <property type="molecule type" value="Genomic_DNA"/>
</dbReference>
<evidence type="ECO:0000313" key="4">
    <source>
        <dbReference type="Proteomes" id="UP000324748"/>
    </source>
</evidence>
<keyword evidence="4" id="KW-1185">Reference proteome</keyword>
<dbReference type="Proteomes" id="UP000324748">
    <property type="component" value="Unassembled WGS sequence"/>
</dbReference>
<accession>A0A5B0S9M3</accession>
<protein>
    <submittedName>
        <fullName evidence="3">Uncharacterized protein</fullName>
    </submittedName>
</protein>
<evidence type="ECO:0000313" key="5">
    <source>
        <dbReference type="Proteomes" id="UP000325313"/>
    </source>
</evidence>
<evidence type="ECO:0000313" key="3">
    <source>
        <dbReference type="EMBL" id="KAA1134145.1"/>
    </source>
</evidence>
<evidence type="ECO:0000256" key="1">
    <source>
        <dbReference type="SAM" id="MobiDB-lite"/>
    </source>
</evidence>
<organism evidence="3 5">
    <name type="scientific">Puccinia graminis f. sp. tritici</name>
    <dbReference type="NCBI Taxonomy" id="56615"/>
    <lineage>
        <taxon>Eukaryota</taxon>
        <taxon>Fungi</taxon>
        <taxon>Dikarya</taxon>
        <taxon>Basidiomycota</taxon>
        <taxon>Pucciniomycotina</taxon>
        <taxon>Pucciniomycetes</taxon>
        <taxon>Pucciniales</taxon>
        <taxon>Pucciniaceae</taxon>
        <taxon>Puccinia</taxon>
    </lineage>
</organism>